<dbReference type="EMBL" id="LAFY01004348">
    <property type="protein sequence ID" value="KJX93128.1"/>
    <property type="molecule type" value="Genomic_DNA"/>
</dbReference>
<accession>A0A0F4G6Y8</accession>
<gene>
    <name evidence="3" type="ORF">TI39_contig4389g00001</name>
</gene>
<dbReference type="PANTHER" id="PTHR33570:SF2">
    <property type="entry name" value="CARBOXYMUCONOLACTONE DECARBOXYLASE-LIKE DOMAIN-CONTAINING PROTEIN"/>
    <property type="match status" value="1"/>
</dbReference>
<organism evidence="3 4">
    <name type="scientific">Zymoseptoria brevis</name>
    <dbReference type="NCBI Taxonomy" id="1047168"/>
    <lineage>
        <taxon>Eukaryota</taxon>
        <taxon>Fungi</taxon>
        <taxon>Dikarya</taxon>
        <taxon>Ascomycota</taxon>
        <taxon>Pezizomycotina</taxon>
        <taxon>Dothideomycetes</taxon>
        <taxon>Dothideomycetidae</taxon>
        <taxon>Mycosphaerellales</taxon>
        <taxon>Mycosphaerellaceae</taxon>
        <taxon>Zymoseptoria</taxon>
    </lineage>
</organism>
<dbReference type="InterPro" id="IPR029032">
    <property type="entry name" value="AhpD-like"/>
</dbReference>
<protein>
    <recommendedName>
        <fullName evidence="2">Carboxymuconolactone decarboxylase-like domain-containing protein</fullName>
    </recommendedName>
</protein>
<name>A0A0F4G6Y8_9PEZI</name>
<proteinExistence type="predicted"/>
<feature type="region of interest" description="Disordered" evidence="1">
    <location>
        <begin position="140"/>
        <end position="170"/>
    </location>
</feature>
<dbReference type="AlphaFoldDB" id="A0A0F4G6Y8"/>
<dbReference type="Pfam" id="PF02627">
    <property type="entry name" value="CMD"/>
    <property type="match status" value="1"/>
</dbReference>
<reference evidence="3 4" key="1">
    <citation type="submission" date="2015-03" db="EMBL/GenBank/DDBJ databases">
        <title>RNA-seq based gene annotation and comparative genomics of four Zymoseptoria species reveal species-specific pathogenicity related genes and transposable element activity.</title>
        <authorList>
            <person name="Grandaubert J."/>
            <person name="Bhattacharyya A."/>
            <person name="Stukenbrock E.H."/>
        </authorList>
    </citation>
    <scope>NUCLEOTIDE SEQUENCE [LARGE SCALE GENOMIC DNA]</scope>
    <source>
        <strain evidence="3 4">Zb18110</strain>
    </source>
</reference>
<sequence length="170" mass="19083">MSSNYSPEEIAQAHRILYNEGIKMRYQVAGKEYVDKALANADNPFSKAMQEYVSESCWGSIWTRPGLPLKTRSFLNIVMLCCQNRSQELATHVKGAMNNGATEEEIKEVILQAACYCGMPSGIEGFRVAWKAIEEWRAAGGKEAEKKGDSHHVDEHRDMDLGERAKPEDV</sequence>
<evidence type="ECO:0000256" key="1">
    <source>
        <dbReference type="SAM" id="MobiDB-lite"/>
    </source>
</evidence>
<dbReference type="Proteomes" id="UP000033647">
    <property type="component" value="Unassembled WGS sequence"/>
</dbReference>
<dbReference type="PANTHER" id="PTHR33570">
    <property type="entry name" value="4-CARBOXYMUCONOLACTONE DECARBOXYLASE FAMILY PROTEIN"/>
    <property type="match status" value="1"/>
</dbReference>
<dbReference type="SUPFAM" id="SSF69118">
    <property type="entry name" value="AhpD-like"/>
    <property type="match status" value="1"/>
</dbReference>
<keyword evidence="4" id="KW-1185">Reference proteome</keyword>
<evidence type="ECO:0000313" key="4">
    <source>
        <dbReference type="Proteomes" id="UP000033647"/>
    </source>
</evidence>
<dbReference type="InterPro" id="IPR003779">
    <property type="entry name" value="CMD-like"/>
</dbReference>
<dbReference type="OrthoDB" id="104509at2759"/>
<comment type="caution">
    <text evidence="3">The sequence shown here is derived from an EMBL/GenBank/DDBJ whole genome shotgun (WGS) entry which is preliminary data.</text>
</comment>
<dbReference type="Gene3D" id="1.20.1290.10">
    <property type="entry name" value="AhpD-like"/>
    <property type="match status" value="1"/>
</dbReference>
<dbReference type="InterPro" id="IPR052512">
    <property type="entry name" value="4CMD/NDH-1_regulator"/>
</dbReference>
<evidence type="ECO:0000313" key="3">
    <source>
        <dbReference type="EMBL" id="KJX93128.1"/>
    </source>
</evidence>
<dbReference type="STRING" id="1047168.A0A0F4G6Y8"/>
<feature type="domain" description="Carboxymuconolactone decarboxylase-like" evidence="2">
    <location>
        <begin position="49"/>
        <end position="129"/>
    </location>
</feature>
<evidence type="ECO:0000259" key="2">
    <source>
        <dbReference type="Pfam" id="PF02627"/>
    </source>
</evidence>
<dbReference type="GO" id="GO:0051920">
    <property type="term" value="F:peroxiredoxin activity"/>
    <property type="evidence" value="ECO:0007669"/>
    <property type="project" value="InterPro"/>
</dbReference>